<dbReference type="SUPFAM" id="SSF50729">
    <property type="entry name" value="PH domain-like"/>
    <property type="match status" value="2"/>
</dbReference>
<organism evidence="4 6">
    <name type="scientific">Plasmodiophora brassicae</name>
    <name type="common">Clubroot disease agent</name>
    <dbReference type="NCBI Taxonomy" id="37360"/>
    <lineage>
        <taxon>Eukaryota</taxon>
        <taxon>Sar</taxon>
        <taxon>Rhizaria</taxon>
        <taxon>Endomyxa</taxon>
        <taxon>Phytomyxea</taxon>
        <taxon>Plasmodiophorida</taxon>
        <taxon>Plasmodiophoridae</taxon>
        <taxon>Plasmodiophora</taxon>
    </lineage>
</organism>
<dbReference type="PROSITE" id="PS50003">
    <property type="entry name" value="PH_DOMAIN"/>
    <property type="match status" value="2"/>
</dbReference>
<reference evidence="5 7" key="2">
    <citation type="submission" date="2018-03" db="EMBL/GenBank/DDBJ databases">
        <authorList>
            <person name="Fogelqvist J."/>
        </authorList>
    </citation>
    <scope>NUCLEOTIDE SEQUENCE [LARGE SCALE GENOMIC DNA]</scope>
</reference>
<evidence type="ECO:0000256" key="1">
    <source>
        <dbReference type="ARBA" id="ARBA00022737"/>
    </source>
</evidence>
<evidence type="ECO:0000313" key="7">
    <source>
        <dbReference type="Proteomes" id="UP000290189"/>
    </source>
</evidence>
<evidence type="ECO:0000313" key="6">
    <source>
        <dbReference type="Proteomes" id="UP000039324"/>
    </source>
</evidence>
<reference evidence="4 6" key="1">
    <citation type="submission" date="2015-02" db="EMBL/GenBank/DDBJ databases">
        <authorList>
            <person name="Chooi Y.-H."/>
        </authorList>
    </citation>
    <scope>NUCLEOTIDE SEQUENCE [LARGE SCALE GENOMIC DNA]</scope>
    <source>
        <strain evidence="4">E3</strain>
    </source>
</reference>
<sequence>MGSVDAPAKVVDGGPQSPRKVQVPTPSAMALTAERKGLPYCSACKTLIRGVASKALYAHSGWLSRKKSMLHPKTRRWVIVMSGHVLYYEDPKDVGASLPNGVVHLKDGSLEACDEPLMFQLTDDNNSKLVKLEAISETEKRQWMAVIRKQIPPSPVPRLTSRITSPTQFCSDCQATIALEEFTLAQHVGWITKRGGDVKTWKRRWAVVANSHLCYYENPEDVSVFKPLGMLHLSKGAAKPSTALGKEYMFEVECTGRTYFFVVDTQQDLDGWLTTLGYSG</sequence>
<dbReference type="EMBL" id="OVEO01000005">
    <property type="protein sequence ID" value="SPQ96084.1"/>
    <property type="molecule type" value="Genomic_DNA"/>
</dbReference>
<feature type="domain" description="PH" evidence="3">
    <location>
        <begin position="184"/>
        <end position="280"/>
    </location>
</feature>
<gene>
    <name evidence="4" type="ORF">PBRA_006211</name>
    <name evidence="5" type="ORF">PLBR_LOCUS3299</name>
</gene>
<feature type="region of interest" description="Disordered" evidence="2">
    <location>
        <begin position="1"/>
        <end position="24"/>
    </location>
</feature>
<dbReference type="InterPro" id="IPR011993">
    <property type="entry name" value="PH-like_dom_sf"/>
</dbReference>
<protein>
    <recommendedName>
        <fullName evidence="3">PH domain-containing protein</fullName>
    </recommendedName>
</protein>
<dbReference type="FunFam" id="2.30.29.30:FF:000286">
    <property type="entry name" value="PH-protein kinase domain containing protein"/>
    <property type="match status" value="1"/>
</dbReference>
<keyword evidence="6" id="KW-1185">Reference proteome</keyword>
<feature type="domain" description="PH" evidence="3">
    <location>
        <begin position="56"/>
        <end position="152"/>
    </location>
</feature>
<dbReference type="OrthoDB" id="185175at2759"/>
<evidence type="ECO:0000313" key="5">
    <source>
        <dbReference type="EMBL" id="SPQ96084.1"/>
    </source>
</evidence>
<geneLocation type="mitochondrion" evidence="5"/>
<dbReference type="InterPro" id="IPR001849">
    <property type="entry name" value="PH_domain"/>
</dbReference>
<evidence type="ECO:0000259" key="3">
    <source>
        <dbReference type="PROSITE" id="PS50003"/>
    </source>
</evidence>
<dbReference type="AlphaFoldDB" id="A0A0G4ISD0"/>
<keyword evidence="1" id="KW-0677">Repeat</keyword>
<proteinExistence type="predicted"/>
<keyword evidence="5" id="KW-0496">Mitochondrion</keyword>
<evidence type="ECO:0000256" key="2">
    <source>
        <dbReference type="SAM" id="MobiDB-lite"/>
    </source>
</evidence>
<dbReference type="Proteomes" id="UP000039324">
    <property type="component" value="Unassembled WGS sequence"/>
</dbReference>
<dbReference type="PANTHER" id="PTHR22903">
    <property type="entry name" value="PLEKHH PROTEIN"/>
    <property type="match status" value="1"/>
</dbReference>
<dbReference type="Proteomes" id="UP000290189">
    <property type="component" value="Unassembled WGS sequence"/>
</dbReference>
<dbReference type="SMART" id="SM00233">
    <property type="entry name" value="PH"/>
    <property type="match status" value="2"/>
</dbReference>
<dbReference type="EMBL" id="CDSF01000082">
    <property type="protein sequence ID" value="CEO98097.1"/>
    <property type="molecule type" value="Genomic_DNA"/>
</dbReference>
<dbReference type="Pfam" id="PF00169">
    <property type="entry name" value="PH"/>
    <property type="match status" value="2"/>
</dbReference>
<name>A0A0G4ISD0_PLABS</name>
<dbReference type="Gene3D" id="2.30.29.30">
    <property type="entry name" value="Pleckstrin-homology domain (PH domain)/Phosphotyrosine-binding domain (PTB)"/>
    <property type="match status" value="2"/>
</dbReference>
<accession>A0A0G4ISD0</accession>
<dbReference type="PANTHER" id="PTHR22903:SF8">
    <property type="entry name" value="MAX-1A"/>
    <property type="match status" value="1"/>
</dbReference>
<evidence type="ECO:0000313" key="4">
    <source>
        <dbReference type="EMBL" id="CEO98097.1"/>
    </source>
</evidence>